<dbReference type="AlphaFoldDB" id="A0A0D6ZZF1"/>
<accession>A0A0D6ZZF1</accession>
<keyword evidence="2" id="KW-1185">Reference proteome</keyword>
<protein>
    <submittedName>
        <fullName evidence="1">Uncharacterized protein</fullName>
    </submittedName>
</protein>
<reference evidence="1 2" key="1">
    <citation type="journal article" date="2015" name="Fungal Genet. Biol.">
        <title>Evolution of novel wood decay mechanisms in Agaricales revealed by the genome sequences of Fistulina hepatica and Cylindrobasidium torrendii.</title>
        <authorList>
            <person name="Floudas D."/>
            <person name="Held B.W."/>
            <person name="Riley R."/>
            <person name="Nagy L.G."/>
            <person name="Koehler G."/>
            <person name="Ransdell A.S."/>
            <person name="Younus H."/>
            <person name="Chow J."/>
            <person name="Chiniquy J."/>
            <person name="Lipzen A."/>
            <person name="Tritt A."/>
            <person name="Sun H."/>
            <person name="Haridas S."/>
            <person name="LaButti K."/>
            <person name="Ohm R.A."/>
            <person name="Kues U."/>
            <person name="Blanchette R.A."/>
            <person name="Grigoriev I.V."/>
            <person name="Minto R.E."/>
            <person name="Hibbett D.S."/>
        </authorList>
    </citation>
    <scope>NUCLEOTIDE SEQUENCE [LARGE SCALE GENOMIC DNA]</scope>
    <source>
        <strain evidence="1 2">ATCC 64428</strain>
    </source>
</reference>
<dbReference type="Proteomes" id="UP000054144">
    <property type="component" value="Unassembled WGS sequence"/>
</dbReference>
<proteinExistence type="predicted"/>
<gene>
    <name evidence="1" type="ORF">FISHEDRAFT_62859</name>
</gene>
<organism evidence="1 2">
    <name type="scientific">Fistulina hepatica ATCC 64428</name>
    <dbReference type="NCBI Taxonomy" id="1128425"/>
    <lineage>
        <taxon>Eukaryota</taxon>
        <taxon>Fungi</taxon>
        <taxon>Dikarya</taxon>
        <taxon>Basidiomycota</taxon>
        <taxon>Agaricomycotina</taxon>
        <taxon>Agaricomycetes</taxon>
        <taxon>Agaricomycetidae</taxon>
        <taxon>Agaricales</taxon>
        <taxon>Fistulinaceae</taxon>
        <taxon>Fistulina</taxon>
    </lineage>
</organism>
<name>A0A0D6ZZF1_9AGAR</name>
<evidence type="ECO:0000313" key="2">
    <source>
        <dbReference type="Proteomes" id="UP000054144"/>
    </source>
</evidence>
<dbReference type="OrthoDB" id="5419315at2759"/>
<dbReference type="EMBL" id="KN882115">
    <property type="protein sequence ID" value="KIY43217.1"/>
    <property type="molecule type" value="Genomic_DNA"/>
</dbReference>
<sequence length="280" mass="32001">MCLLPTQFHPNRTRIFDNPSSYLFLNSADERLTATAFLFNGSSGQWYIWFTLACHFSQIMMVFSWYPDPATSLQNAARFNLVIKRTMWFDVIAAVTLQEPPMFIDVSRQVFWPTYNWIVGEDVMGVVLRELDMMNVMGCVNHVCWALAEASMLSYQASEGLTASLSAEGATGLAHQLSADIFRAATLLYLHAILEHDQLVNPEIKHDVNEVMAAFARAQEHTDMLEKVTIVKLLQYNHRGRVGNRWMIEHTHEDLWKDCNCNGPSVNWCKVLHDSQLLLV</sequence>
<evidence type="ECO:0000313" key="1">
    <source>
        <dbReference type="EMBL" id="KIY43217.1"/>
    </source>
</evidence>